<evidence type="ECO:0000256" key="1">
    <source>
        <dbReference type="SAM" id="MobiDB-lite"/>
    </source>
</evidence>
<dbReference type="Proteomes" id="UP001295444">
    <property type="component" value="Chromosome 13"/>
</dbReference>
<sequence>MGGGKKARNSAVAPIFRQKPEQTRAPSSEAPLTDSDSEMSSHAHSERTEAPLTRNDMRGFLADFKQSVAEELEKRLCPILATMSELSARTQATEDKMAATEETHLTRHGLRYAWGHPFRIIIRKDGRFHSITKPEEIPTLLDQLDLPQLPDTAHPRADQAHQRSLASNLPTRPGERMHRNAALNQPENSPH</sequence>
<feature type="compositionally biased region" description="Low complexity" evidence="1">
    <location>
        <begin position="143"/>
        <end position="152"/>
    </location>
</feature>
<reference evidence="2" key="1">
    <citation type="submission" date="2022-03" db="EMBL/GenBank/DDBJ databases">
        <authorList>
            <person name="Alioto T."/>
            <person name="Alioto T."/>
            <person name="Gomez Garrido J."/>
        </authorList>
    </citation>
    <scope>NUCLEOTIDE SEQUENCE</scope>
</reference>
<organism evidence="2 3">
    <name type="scientific">Pelobates cultripes</name>
    <name type="common">Western spadefoot toad</name>
    <dbReference type="NCBI Taxonomy" id="61616"/>
    <lineage>
        <taxon>Eukaryota</taxon>
        <taxon>Metazoa</taxon>
        <taxon>Chordata</taxon>
        <taxon>Craniata</taxon>
        <taxon>Vertebrata</taxon>
        <taxon>Euteleostomi</taxon>
        <taxon>Amphibia</taxon>
        <taxon>Batrachia</taxon>
        <taxon>Anura</taxon>
        <taxon>Pelobatoidea</taxon>
        <taxon>Pelobatidae</taxon>
        <taxon>Pelobates</taxon>
    </lineage>
</organism>
<feature type="compositionally biased region" description="Basic and acidic residues" evidence="1">
    <location>
        <begin position="39"/>
        <end position="49"/>
    </location>
</feature>
<name>A0AAD1TMA1_PELCU</name>
<evidence type="ECO:0000313" key="2">
    <source>
        <dbReference type="EMBL" id="CAH2328050.1"/>
    </source>
</evidence>
<proteinExistence type="predicted"/>
<feature type="region of interest" description="Disordered" evidence="1">
    <location>
        <begin position="1"/>
        <end position="54"/>
    </location>
</feature>
<keyword evidence="3" id="KW-1185">Reference proteome</keyword>
<dbReference type="AlphaFoldDB" id="A0AAD1TMA1"/>
<feature type="region of interest" description="Disordered" evidence="1">
    <location>
        <begin position="143"/>
        <end position="191"/>
    </location>
</feature>
<accession>A0AAD1TMA1</accession>
<protein>
    <submittedName>
        <fullName evidence="2">Uncharacterized protein</fullName>
    </submittedName>
</protein>
<dbReference type="EMBL" id="OW240924">
    <property type="protein sequence ID" value="CAH2328050.1"/>
    <property type="molecule type" value="Genomic_DNA"/>
</dbReference>
<evidence type="ECO:0000313" key="3">
    <source>
        <dbReference type="Proteomes" id="UP001295444"/>
    </source>
</evidence>
<feature type="compositionally biased region" description="Polar residues" evidence="1">
    <location>
        <begin position="182"/>
        <end position="191"/>
    </location>
</feature>
<gene>
    <name evidence="2" type="ORF">PECUL_23A058767</name>
</gene>